<accession>A0A9P4JJV9</accession>
<proteinExistence type="predicted"/>
<organism evidence="1 2">
    <name type="scientific">Delitschia confertaspora ATCC 74209</name>
    <dbReference type="NCBI Taxonomy" id="1513339"/>
    <lineage>
        <taxon>Eukaryota</taxon>
        <taxon>Fungi</taxon>
        <taxon>Dikarya</taxon>
        <taxon>Ascomycota</taxon>
        <taxon>Pezizomycotina</taxon>
        <taxon>Dothideomycetes</taxon>
        <taxon>Pleosporomycetidae</taxon>
        <taxon>Pleosporales</taxon>
        <taxon>Delitschiaceae</taxon>
        <taxon>Delitschia</taxon>
    </lineage>
</organism>
<gene>
    <name evidence="1" type="ORF">GQ43DRAFT_186529</name>
</gene>
<protein>
    <submittedName>
        <fullName evidence="1">Uncharacterized protein</fullName>
    </submittedName>
</protein>
<comment type="caution">
    <text evidence="1">The sequence shown here is derived from an EMBL/GenBank/DDBJ whole genome shotgun (WGS) entry which is preliminary data.</text>
</comment>
<keyword evidence="2" id="KW-1185">Reference proteome</keyword>
<sequence>MLLQRGVKRMRVKIVSDLSKSVIHLTRHTRAFLFLSFITAVSWKVVKREAVLRCGAVARKLISVRHLDSETKRTTSWRSSSSLV</sequence>
<evidence type="ECO:0000313" key="1">
    <source>
        <dbReference type="EMBL" id="KAF2197848.1"/>
    </source>
</evidence>
<reference evidence="1" key="1">
    <citation type="journal article" date="2020" name="Stud. Mycol.">
        <title>101 Dothideomycetes genomes: a test case for predicting lifestyles and emergence of pathogens.</title>
        <authorList>
            <person name="Haridas S."/>
            <person name="Albert R."/>
            <person name="Binder M."/>
            <person name="Bloem J."/>
            <person name="Labutti K."/>
            <person name="Salamov A."/>
            <person name="Andreopoulos B."/>
            <person name="Baker S."/>
            <person name="Barry K."/>
            <person name="Bills G."/>
            <person name="Bluhm B."/>
            <person name="Cannon C."/>
            <person name="Castanera R."/>
            <person name="Culley D."/>
            <person name="Daum C."/>
            <person name="Ezra D."/>
            <person name="Gonzalez J."/>
            <person name="Henrissat B."/>
            <person name="Kuo A."/>
            <person name="Liang C."/>
            <person name="Lipzen A."/>
            <person name="Lutzoni F."/>
            <person name="Magnuson J."/>
            <person name="Mondo S."/>
            <person name="Nolan M."/>
            <person name="Ohm R."/>
            <person name="Pangilinan J."/>
            <person name="Park H.-J."/>
            <person name="Ramirez L."/>
            <person name="Alfaro M."/>
            <person name="Sun H."/>
            <person name="Tritt A."/>
            <person name="Yoshinaga Y."/>
            <person name="Zwiers L.-H."/>
            <person name="Turgeon B."/>
            <person name="Goodwin S."/>
            <person name="Spatafora J."/>
            <person name="Crous P."/>
            <person name="Grigoriev I."/>
        </authorList>
    </citation>
    <scope>NUCLEOTIDE SEQUENCE</scope>
    <source>
        <strain evidence="1">ATCC 74209</strain>
    </source>
</reference>
<dbReference type="EMBL" id="ML994193">
    <property type="protein sequence ID" value="KAF2197848.1"/>
    <property type="molecule type" value="Genomic_DNA"/>
</dbReference>
<dbReference type="Proteomes" id="UP000799536">
    <property type="component" value="Unassembled WGS sequence"/>
</dbReference>
<dbReference type="AlphaFoldDB" id="A0A9P4JJV9"/>
<evidence type="ECO:0000313" key="2">
    <source>
        <dbReference type="Proteomes" id="UP000799536"/>
    </source>
</evidence>
<name>A0A9P4JJV9_9PLEO</name>